<comment type="caution">
    <text evidence="1">The sequence shown here is derived from an EMBL/GenBank/DDBJ whole genome shotgun (WGS) entry which is preliminary data.</text>
</comment>
<dbReference type="EMBL" id="JADYXP020000019">
    <property type="protein sequence ID" value="KAL0105426.1"/>
    <property type="molecule type" value="Genomic_DNA"/>
</dbReference>
<gene>
    <name evidence="1" type="ORF">PUN28_016820</name>
</gene>
<protein>
    <submittedName>
        <fullName evidence="1">Uncharacterized protein</fullName>
    </submittedName>
</protein>
<keyword evidence="2" id="KW-1185">Reference proteome</keyword>
<name>A0AAW2ENW9_9HYME</name>
<reference evidence="1 2" key="1">
    <citation type="submission" date="2023-03" db="EMBL/GenBank/DDBJ databases">
        <title>High recombination rates correlate with genetic variation in Cardiocondyla obscurior ants.</title>
        <authorList>
            <person name="Errbii M."/>
        </authorList>
    </citation>
    <scope>NUCLEOTIDE SEQUENCE [LARGE SCALE GENOMIC DNA]</scope>
    <source>
        <strain evidence="1">Alpha-2009</strain>
        <tissue evidence="1">Whole body</tissue>
    </source>
</reference>
<accession>A0AAW2ENW9</accession>
<evidence type="ECO:0000313" key="1">
    <source>
        <dbReference type="EMBL" id="KAL0105426.1"/>
    </source>
</evidence>
<evidence type="ECO:0000313" key="2">
    <source>
        <dbReference type="Proteomes" id="UP001430953"/>
    </source>
</evidence>
<dbReference type="Proteomes" id="UP001430953">
    <property type="component" value="Unassembled WGS sequence"/>
</dbReference>
<sequence>MPFYQIMQLNDRNATARNDALAFDYYNLIPIRVSLNFDKLANYRASCKRHVHKFRVEFIFAVPVFNGRTAYTDSRKATTRATIPRRYADYYQLLVPHASMEFRSLSLGKTVSVPISPPLYTRTIRPRTLISLGIRNDRTSRVPEEVFETLVAGSTWIGRGTAP</sequence>
<dbReference type="AlphaFoldDB" id="A0AAW2ENW9"/>
<organism evidence="1 2">
    <name type="scientific">Cardiocondyla obscurior</name>
    <dbReference type="NCBI Taxonomy" id="286306"/>
    <lineage>
        <taxon>Eukaryota</taxon>
        <taxon>Metazoa</taxon>
        <taxon>Ecdysozoa</taxon>
        <taxon>Arthropoda</taxon>
        <taxon>Hexapoda</taxon>
        <taxon>Insecta</taxon>
        <taxon>Pterygota</taxon>
        <taxon>Neoptera</taxon>
        <taxon>Endopterygota</taxon>
        <taxon>Hymenoptera</taxon>
        <taxon>Apocrita</taxon>
        <taxon>Aculeata</taxon>
        <taxon>Formicoidea</taxon>
        <taxon>Formicidae</taxon>
        <taxon>Myrmicinae</taxon>
        <taxon>Cardiocondyla</taxon>
    </lineage>
</organism>
<proteinExistence type="predicted"/>